<dbReference type="GO" id="GO:0003677">
    <property type="term" value="F:DNA binding"/>
    <property type="evidence" value="ECO:0007669"/>
    <property type="project" value="UniProtKB-KW"/>
</dbReference>
<dbReference type="GO" id="GO:0016987">
    <property type="term" value="F:sigma factor activity"/>
    <property type="evidence" value="ECO:0007669"/>
    <property type="project" value="UniProtKB-KW"/>
</dbReference>
<proteinExistence type="inferred from homology"/>
<dbReference type="Pfam" id="PF04542">
    <property type="entry name" value="Sigma70_r2"/>
    <property type="match status" value="1"/>
</dbReference>
<dbReference type="Gene3D" id="1.10.10.10">
    <property type="entry name" value="Winged helix-like DNA-binding domain superfamily/Winged helix DNA-binding domain"/>
    <property type="match status" value="1"/>
</dbReference>
<dbReference type="AlphaFoldDB" id="A0A402CUC9"/>
<gene>
    <name evidence="6" type="ORF">CCAX7_009680</name>
</gene>
<keyword evidence="3" id="KW-0731">Sigma factor</keyword>
<dbReference type="InterPro" id="IPR013324">
    <property type="entry name" value="RNA_pol_sigma_r3/r4-like"/>
</dbReference>
<dbReference type="InterPro" id="IPR007627">
    <property type="entry name" value="RNA_pol_sigma70_r2"/>
</dbReference>
<dbReference type="KEGG" id="ccot:CCAX7_009680"/>
<organism evidence="6 7">
    <name type="scientific">Capsulimonas corticalis</name>
    <dbReference type="NCBI Taxonomy" id="2219043"/>
    <lineage>
        <taxon>Bacteria</taxon>
        <taxon>Bacillati</taxon>
        <taxon>Armatimonadota</taxon>
        <taxon>Armatimonadia</taxon>
        <taxon>Capsulimonadales</taxon>
        <taxon>Capsulimonadaceae</taxon>
        <taxon>Capsulimonas</taxon>
    </lineage>
</organism>
<keyword evidence="5" id="KW-0804">Transcription</keyword>
<evidence type="ECO:0000256" key="1">
    <source>
        <dbReference type="ARBA" id="ARBA00010641"/>
    </source>
</evidence>
<dbReference type="InterPro" id="IPR036388">
    <property type="entry name" value="WH-like_DNA-bd_sf"/>
</dbReference>
<dbReference type="InterPro" id="IPR013249">
    <property type="entry name" value="RNA_pol_sigma70_r4_t2"/>
</dbReference>
<dbReference type="Gene3D" id="1.10.1740.10">
    <property type="match status" value="1"/>
</dbReference>
<evidence type="ECO:0000256" key="2">
    <source>
        <dbReference type="ARBA" id="ARBA00023015"/>
    </source>
</evidence>
<evidence type="ECO:0000256" key="3">
    <source>
        <dbReference type="ARBA" id="ARBA00023082"/>
    </source>
</evidence>
<dbReference type="GO" id="GO:0006352">
    <property type="term" value="P:DNA-templated transcription initiation"/>
    <property type="evidence" value="ECO:0007669"/>
    <property type="project" value="InterPro"/>
</dbReference>
<dbReference type="InterPro" id="IPR014284">
    <property type="entry name" value="RNA_pol_sigma-70_dom"/>
</dbReference>
<evidence type="ECO:0000256" key="5">
    <source>
        <dbReference type="ARBA" id="ARBA00023163"/>
    </source>
</evidence>
<sequence length="180" mass="21225">MPPSAQETFWSRWSVHEEELFRICLRYMGGRHDDAEDAMASARYKALYSFCSDMSDARLQRRWLIRLTKNLCIDDLRRRRRAELRTVNTDEAEEDIADPRLEAASPESILLTRERSQDLRNAVNDLPAHLRDVYRLRKYEEMEYSEIARRVGITDTNARKRVQLAASAIRSQTNWSFIRG</sequence>
<keyword evidence="7" id="KW-1185">Reference proteome</keyword>
<dbReference type="Pfam" id="PF08281">
    <property type="entry name" value="Sigma70_r4_2"/>
    <property type="match status" value="1"/>
</dbReference>
<dbReference type="SUPFAM" id="SSF88659">
    <property type="entry name" value="Sigma3 and sigma4 domains of RNA polymerase sigma factors"/>
    <property type="match status" value="1"/>
</dbReference>
<reference evidence="6 7" key="1">
    <citation type="journal article" date="2019" name="Int. J. Syst. Evol. Microbiol.">
        <title>Capsulimonas corticalis gen. nov., sp. nov., an aerobic capsulated bacterium, of a novel bacterial order, Capsulimonadales ord. nov., of the class Armatimonadia of the phylum Armatimonadetes.</title>
        <authorList>
            <person name="Li J."/>
            <person name="Kudo C."/>
            <person name="Tonouchi A."/>
        </authorList>
    </citation>
    <scope>NUCLEOTIDE SEQUENCE [LARGE SCALE GENOMIC DNA]</scope>
    <source>
        <strain evidence="6 7">AX-7</strain>
    </source>
</reference>
<evidence type="ECO:0000256" key="4">
    <source>
        <dbReference type="ARBA" id="ARBA00023125"/>
    </source>
</evidence>
<keyword evidence="2" id="KW-0805">Transcription regulation</keyword>
<dbReference type="SUPFAM" id="SSF88946">
    <property type="entry name" value="Sigma2 domain of RNA polymerase sigma factors"/>
    <property type="match status" value="1"/>
</dbReference>
<dbReference type="EMBL" id="AP025739">
    <property type="protein sequence ID" value="BDI28917.1"/>
    <property type="molecule type" value="Genomic_DNA"/>
</dbReference>
<accession>A0A402CUC9</accession>
<keyword evidence="4" id="KW-0238">DNA-binding</keyword>
<protein>
    <submittedName>
        <fullName evidence="6">Uncharacterized protein</fullName>
    </submittedName>
</protein>
<comment type="similarity">
    <text evidence="1">Belongs to the sigma-70 factor family. ECF subfamily.</text>
</comment>
<dbReference type="Proteomes" id="UP000287394">
    <property type="component" value="Chromosome"/>
</dbReference>
<dbReference type="OrthoDB" id="7193272at2"/>
<evidence type="ECO:0000313" key="6">
    <source>
        <dbReference type="EMBL" id="BDI28917.1"/>
    </source>
</evidence>
<dbReference type="InterPro" id="IPR039425">
    <property type="entry name" value="RNA_pol_sigma-70-like"/>
</dbReference>
<dbReference type="InterPro" id="IPR013325">
    <property type="entry name" value="RNA_pol_sigma_r2"/>
</dbReference>
<dbReference type="PANTHER" id="PTHR43133">
    <property type="entry name" value="RNA POLYMERASE ECF-TYPE SIGMA FACTO"/>
    <property type="match status" value="1"/>
</dbReference>
<name>A0A402CUC9_9BACT</name>
<dbReference type="NCBIfam" id="TIGR02937">
    <property type="entry name" value="sigma70-ECF"/>
    <property type="match status" value="1"/>
</dbReference>
<evidence type="ECO:0000313" key="7">
    <source>
        <dbReference type="Proteomes" id="UP000287394"/>
    </source>
</evidence>
<dbReference type="RefSeq" id="WP_119320973.1">
    <property type="nucleotide sequence ID" value="NZ_AP025739.1"/>
</dbReference>
<dbReference type="PANTHER" id="PTHR43133:SF8">
    <property type="entry name" value="RNA POLYMERASE SIGMA FACTOR HI_1459-RELATED"/>
    <property type="match status" value="1"/>
</dbReference>